<evidence type="ECO:0000313" key="1">
    <source>
        <dbReference type="EMBL" id="MBA4494844.1"/>
    </source>
</evidence>
<reference evidence="1 2" key="1">
    <citation type="submission" date="2020-07" db="EMBL/GenBank/DDBJ databases">
        <authorList>
            <person name="Feng H."/>
        </authorList>
    </citation>
    <scope>NUCLEOTIDE SEQUENCE [LARGE SCALE GENOMIC DNA]</scope>
    <source>
        <strain evidence="2">s-10</strain>
    </source>
</reference>
<dbReference type="EMBL" id="JACEIQ010000010">
    <property type="protein sequence ID" value="MBA4494844.1"/>
    <property type="molecule type" value="Genomic_DNA"/>
</dbReference>
<evidence type="ECO:0000313" key="2">
    <source>
        <dbReference type="Proteomes" id="UP000535491"/>
    </source>
</evidence>
<comment type="caution">
    <text evidence="1">The sequence shown here is derived from an EMBL/GenBank/DDBJ whole genome shotgun (WGS) entry which is preliminary data.</text>
</comment>
<gene>
    <name evidence="1" type="ORF">H1191_11050</name>
</gene>
<dbReference type="RefSeq" id="WP_181752085.1">
    <property type="nucleotide sequence ID" value="NZ_JACEIQ010000010.1"/>
</dbReference>
<dbReference type="AlphaFoldDB" id="A0A7W1WRP1"/>
<sequence>MITNRPDIITHLIGPGIPEMHFPAIVGKIVVDNISRTHAPGKDVVTFDSLTPWVPDVSAAVFVVLPNFVLFDTGLILEVLVITPGTGWTEPNLLVVEVNIRTIAFFFKLCHT</sequence>
<protein>
    <submittedName>
        <fullName evidence="1">Uncharacterized protein</fullName>
    </submittedName>
</protein>
<name>A0A7W1WRP1_9BACL</name>
<keyword evidence="2" id="KW-1185">Reference proteome</keyword>
<proteinExistence type="predicted"/>
<dbReference type="Proteomes" id="UP000535491">
    <property type="component" value="Unassembled WGS sequence"/>
</dbReference>
<accession>A0A7W1WRP1</accession>
<organism evidence="1 2">
    <name type="scientific">Paenactinomyces guangxiensis</name>
    <dbReference type="NCBI Taxonomy" id="1490290"/>
    <lineage>
        <taxon>Bacteria</taxon>
        <taxon>Bacillati</taxon>
        <taxon>Bacillota</taxon>
        <taxon>Bacilli</taxon>
        <taxon>Bacillales</taxon>
        <taxon>Thermoactinomycetaceae</taxon>
        <taxon>Paenactinomyces</taxon>
    </lineage>
</organism>